<evidence type="ECO:0000259" key="1">
    <source>
        <dbReference type="Pfam" id="PF06983"/>
    </source>
</evidence>
<dbReference type="InterPro" id="IPR029068">
    <property type="entry name" value="Glyas_Bleomycin-R_OHBP_Dase"/>
</dbReference>
<dbReference type="AlphaFoldDB" id="A0A1I7NJX9"/>
<dbReference type="PANTHER" id="PTHR33990:SF1">
    <property type="entry name" value="PROTEIN YJDN"/>
    <property type="match status" value="1"/>
</dbReference>
<accession>A0A1I7NJX9</accession>
<feature type="domain" description="PhnB-like" evidence="1">
    <location>
        <begin position="3"/>
        <end position="137"/>
    </location>
</feature>
<dbReference type="Pfam" id="PF06983">
    <property type="entry name" value="3-dmu-9_3-mt"/>
    <property type="match status" value="1"/>
</dbReference>
<proteinExistence type="predicted"/>
<dbReference type="InterPro" id="IPR028973">
    <property type="entry name" value="PhnB-like"/>
</dbReference>
<dbReference type="Gene3D" id="3.10.180.10">
    <property type="entry name" value="2,3-Dihydroxybiphenyl 1,2-Dioxygenase, domain 1"/>
    <property type="match status" value="1"/>
</dbReference>
<dbReference type="SUPFAM" id="SSF54593">
    <property type="entry name" value="Glyoxalase/Bleomycin resistance protein/Dihydroxybiphenyl dioxygenase"/>
    <property type="match status" value="1"/>
</dbReference>
<evidence type="ECO:0000313" key="3">
    <source>
        <dbReference type="Proteomes" id="UP000199537"/>
    </source>
</evidence>
<dbReference type="STRING" id="1393122.SAMN05660895_2126"/>
<dbReference type="Proteomes" id="UP000199537">
    <property type="component" value="Unassembled WGS sequence"/>
</dbReference>
<dbReference type="PANTHER" id="PTHR33990">
    <property type="entry name" value="PROTEIN YJDN-RELATED"/>
    <property type="match status" value="1"/>
</dbReference>
<organism evidence="2 3">
    <name type="scientific">Thermoflavifilum thermophilum</name>
    <dbReference type="NCBI Taxonomy" id="1393122"/>
    <lineage>
        <taxon>Bacteria</taxon>
        <taxon>Pseudomonadati</taxon>
        <taxon>Bacteroidota</taxon>
        <taxon>Chitinophagia</taxon>
        <taxon>Chitinophagales</taxon>
        <taxon>Chitinophagaceae</taxon>
        <taxon>Thermoflavifilum</taxon>
    </lineage>
</organism>
<protein>
    <submittedName>
        <fullName evidence="2">PhnB protein</fullName>
    </submittedName>
</protein>
<evidence type="ECO:0000313" key="2">
    <source>
        <dbReference type="EMBL" id="SFV34971.1"/>
    </source>
</evidence>
<dbReference type="EMBL" id="FPCJ01000001">
    <property type="protein sequence ID" value="SFV34971.1"/>
    <property type="molecule type" value="Genomic_DNA"/>
</dbReference>
<gene>
    <name evidence="2" type="ORF">SAMN05660895_2126</name>
</gene>
<dbReference type="CDD" id="cd06588">
    <property type="entry name" value="PhnB_like"/>
    <property type="match status" value="1"/>
</dbReference>
<name>A0A1I7NJX9_9BACT</name>
<dbReference type="OrthoDB" id="9795306at2"/>
<reference evidence="3" key="1">
    <citation type="submission" date="2016-10" db="EMBL/GenBank/DDBJ databases">
        <authorList>
            <person name="Varghese N."/>
            <person name="Submissions S."/>
        </authorList>
    </citation>
    <scope>NUCLEOTIDE SEQUENCE [LARGE SCALE GENOMIC DNA]</scope>
    <source>
        <strain evidence="3">DSM 14807</strain>
    </source>
</reference>
<sequence length="143" mass="16196">MKAIIPYLNFDGQTEEAMLFYKSVFGGEFMGQGIMYMGDVPGMDNLPEEEKKRVMHVTLSLGNGWMLMASDTLPSMGHKLVKGNNHYILLSPDSKAEADRIFQFLAEGGKVQMPMQDQFWGDYYGIVVDKFGIQWMINYSSNS</sequence>
<keyword evidence="3" id="KW-1185">Reference proteome</keyword>
<dbReference type="RefSeq" id="WP_092460357.1">
    <property type="nucleotide sequence ID" value="NZ_FPCJ01000001.1"/>
</dbReference>